<feature type="region of interest" description="Disordered" evidence="1">
    <location>
        <begin position="1"/>
        <end position="86"/>
    </location>
</feature>
<gene>
    <name evidence="2" type="primary">ORF219603</name>
</gene>
<evidence type="ECO:0000313" key="2">
    <source>
        <dbReference type="EMBL" id="CEK98788.1"/>
    </source>
</evidence>
<feature type="compositionally biased region" description="Low complexity" evidence="1">
    <location>
        <begin position="27"/>
        <end position="37"/>
    </location>
</feature>
<accession>A0A0B7C0N4</accession>
<dbReference type="EMBL" id="HACG01051917">
    <property type="protein sequence ID" value="CEK98788.1"/>
    <property type="molecule type" value="Transcribed_RNA"/>
</dbReference>
<sequence>DRSASVTPVTDKKLTDTGSISSRGKHSSLADSLADKLSNTEKESSVAEKKTSTHAAVPTINIERSGSLNKEDRPKRNVPISGSATLPVLKTSGLMDLG</sequence>
<feature type="compositionally biased region" description="Basic and acidic residues" evidence="1">
    <location>
        <begin position="38"/>
        <end position="51"/>
    </location>
</feature>
<reference evidence="2" key="1">
    <citation type="submission" date="2014-12" db="EMBL/GenBank/DDBJ databases">
        <title>Insight into the proteome of Arion vulgaris.</title>
        <authorList>
            <person name="Aradska J."/>
            <person name="Bulat T."/>
            <person name="Smidak R."/>
            <person name="Sarate P."/>
            <person name="Gangsoo J."/>
            <person name="Sialana F."/>
            <person name="Bilban M."/>
            <person name="Lubec G."/>
        </authorList>
    </citation>
    <scope>NUCLEOTIDE SEQUENCE</scope>
    <source>
        <tissue evidence="2">Skin</tissue>
    </source>
</reference>
<protein>
    <submittedName>
        <fullName evidence="2">Uncharacterized protein</fullName>
    </submittedName>
</protein>
<name>A0A0B7C0N4_9EUPU</name>
<dbReference type="AlphaFoldDB" id="A0A0B7C0N4"/>
<feature type="non-terminal residue" evidence="2">
    <location>
        <position position="98"/>
    </location>
</feature>
<organism evidence="2">
    <name type="scientific">Arion vulgaris</name>
    <dbReference type="NCBI Taxonomy" id="1028688"/>
    <lineage>
        <taxon>Eukaryota</taxon>
        <taxon>Metazoa</taxon>
        <taxon>Spiralia</taxon>
        <taxon>Lophotrochozoa</taxon>
        <taxon>Mollusca</taxon>
        <taxon>Gastropoda</taxon>
        <taxon>Heterobranchia</taxon>
        <taxon>Euthyneura</taxon>
        <taxon>Panpulmonata</taxon>
        <taxon>Eupulmonata</taxon>
        <taxon>Stylommatophora</taxon>
        <taxon>Helicina</taxon>
        <taxon>Arionoidea</taxon>
        <taxon>Arionidae</taxon>
        <taxon>Arion</taxon>
    </lineage>
</organism>
<evidence type="ECO:0000256" key="1">
    <source>
        <dbReference type="SAM" id="MobiDB-lite"/>
    </source>
</evidence>
<feature type="non-terminal residue" evidence="2">
    <location>
        <position position="1"/>
    </location>
</feature>
<proteinExistence type="predicted"/>